<feature type="region of interest" description="Disordered" evidence="1">
    <location>
        <begin position="223"/>
        <end position="243"/>
    </location>
</feature>
<gene>
    <name evidence="3" type="ORF">MNEG_7252</name>
</gene>
<evidence type="ECO:0000313" key="3">
    <source>
        <dbReference type="EMBL" id="KIZ00709.1"/>
    </source>
</evidence>
<evidence type="ECO:0000256" key="1">
    <source>
        <dbReference type="SAM" id="MobiDB-lite"/>
    </source>
</evidence>
<proteinExistence type="predicted"/>
<dbReference type="AlphaFoldDB" id="A0A0D2KZX1"/>
<keyword evidence="2" id="KW-0812">Transmembrane</keyword>
<name>A0A0D2KZX1_9CHLO</name>
<feature type="transmembrane region" description="Helical" evidence="2">
    <location>
        <begin position="56"/>
        <end position="80"/>
    </location>
</feature>
<accession>A0A0D2KZX1</accession>
<feature type="transmembrane region" description="Helical" evidence="2">
    <location>
        <begin position="14"/>
        <end position="35"/>
    </location>
</feature>
<sequence>MAERSYAAGTWGRLVVPLVLDMGACIVSGLWFHYMRDALSQTVRAADLLALPTPPVLLLVPAILVATLVATVIFSTAPLATSALHSFRRSPAPPPGAPRLSAAAAANALLFLLAVWLAVVVAITVLWTGVAMVTVKSTADAAVTLKTVDPAIKTLIFQSTNGAVDATKDGFIIPIRLGAAFSARRHSRAAAAAAAAGAVGGGSPWPSEFDEGAVVEVESRAGNGFKAPRGDVQRRDTFGESDV</sequence>
<evidence type="ECO:0000256" key="2">
    <source>
        <dbReference type="SAM" id="Phobius"/>
    </source>
</evidence>
<keyword evidence="2" id="KW-1133">Transmembrane helix</keyword>
<keyword evidence="4" id="KW-1185">Reference proteome</keyword>
<organism evidence="3 4">
    <name type="scientific">Monoraphidium neglectum</name>
    <dbReference type="NCBI Taxonomy" id="145388"/>
    <lineage>
        <taxon>Eukaryota</taxon>
        <taxon>Viridiplantae</taxon>
        <taxon>Chlorophyta</taxon>
        <taxon>core chlorophytes</taxon>
        <taxon>Chlorophyceae</taxon>
        <taxon>CS clade</taxon>
        <taxon>Sphaeropleales</taxon>
        <taxon>Selenastraceae</taxon>
        <taxon>Monoraphidium</taxon>
    </lineage>
</organism>
<dbReference type="OrthoDB" id="546881at2759"/>
<evidence type="ECO:0000313" key="4">
    <source>
        <dbReference type="Proteomes" id="UP000054498"/>
    </source>
</evidence>
<dbReference type="Proteomes" id="UP000054498">
    <property type="component" value="Unassembled WGS sequence"/>
</dbReference>
<dbReference type="RefSeq" id="XP_013899728.1">
    <property type="nucleotide sequence ID" value="XM_014044274.1"/>
</dbReference>
<dbReference type="KEGG" id="mng:MNEG_7252"/>
<keyword evidence="2" id="KW-0472">Membrane</keyword>
<feature type="compositionally biased region" description="Basic and acidic residues" evidence="1">
    <location>
        <begin position="228"/>
        <end position="243"/>
    </location>
</feature>
<feature type="transmembrane region" description="Helical" evidence="2">
    <location>
        <begin position="100"/>
        <end position="127"/>
    </location>
</feature>
<reference evidence="3 4" key="1">
    <citation type="journal article" date="2013" name="BMC Genomics">
        <title>Reconstruction of the lipid metabolism for the microalga Monoraphidium neglectum from its genome sequence reveals characteristics suitable for biofuel production.</title>
        <authorList>
            <person name="Bogen C."/>
            <person name="Al-Dilaimi A."/>
            <person name="Albersmeier A."/>
            <person name="Wichmann J."/>
            <person name="Grundmann M."/>
            <person name="Rupp O."/>
            <person name="Lauersen K.J."/>
            <person name="Blifernez-Klassen O."/>
            <person name="Kalinowski J."/>
            <person name="Goesmann A."/>
            <person name="Mussgnug J.H."/>
            <person name="Kruse O."/>
        </authorList>
    </citation>
    <scope>NUCLEOTIDE SEQUENCE [LARGE SCALE GENOMIC DNA]</scope>
    <source>
        <strain evidence="3 4">SAG 48.87</strain>
    </source>
</reference>
<dbReference type="GeneID" id="25740128"/>
<protein>
    <submittedName>
        <fullName evidence="3">Uncharacterized protein</fullName>
    </submittedName>
</protein>
<dbReference type="EMBL" id="KK101485">
    <property type="protein sequence ID" value="KIZ00709.1"/>
    <property type="molecule type" value="Genomic_DNA"/>
</dbReference>